<feature type="transmembrane region" description="Helical" evidence="1">
    <location>
        <begin position="60"/>
        <end position="79"/>
    </location>
</feature>
<dbReference type="AlphaFoldDB" id="O59222"/>
<keyword evidence="3" id="KW-1185">Reference proteome</keyword>
<dbReference type="EMBL" id="BA000001">
    <property type="protein sequence ID" value="BAA30662.1"/>
    <property type="molecule type" value="Genomic_DNA"/>
</dbReference>
<keyword evidence="1" id="KW-0472">Membrane</keyword>
<dbReference type="Proteomes" id="UP000000752">
    <property type="component" value="Chromosome"/>
</dbReference>
<gene>
    <name evidence="2" type="ordered locus">PH1550</name>
</gene>
<dbReference type="EnsemblBacteria" id="BAA30662">
    <property type="protein sequence ID" value="BAA30662"/>
    <property type="gene ID" value="BAA30662"/>
</dbReference>
<name>O59222_PYRHO</name>
<evidence type="ECO:0000313" key="2">
    <source>
        <dbReference type="EMBL" id="BAA30662.1"/>
    </source>
</evidence>
<evidence type="ECO:0000256" key="1">
    <source>
        <dbReference type="SAM" id="Phobius"/>
    </source>
</evidence>
<accession>O59222</accession>
<proteinExistence type="predicted"/>
<dbReference type="KEGG" id="pho:PH1550"/>
<dbReference type="PIR" id="F71032">
    <property type="entry name" value="F71032"/>
</dbReference>
<protein>
    <submittedName>
        <fullName evidence="2">Uncharacterized protein</fullName>
    </submittedName>
</protein>
<feature type="transmembrane region" description="Helical" evidence="1">
    <location>
        <begin position="91"/>
        <end position="110"/>
    </location>
</feature>
<sequence length="111" mass="12261">MLLLSGPGFFLSSTLKGAILYLTLRIALSGLCKCFECNSLGPYTAAIILFLPHSIYAEPFAFFKTPTFILIGLSSYFFLPSILLPFSSINLSPSGFSIIIIHLSFLLWFLL</sequence>
<reference evidence="2 3" key="1">
    <citation type="journal article" date="1998" name="DNA Res.">
        <title>Complete sequence and gene organization of the genome of a hyper-thermophilic archaebacterium, Pyrococcus horikoshii OT3.</title>
        <authorList>
            <person name="Kawarabayasi Y."/>
            <person name="Sawada M."/>
            <person name="Horikawa H."/>
            <person name="Haikawa Y."/>
            <person name="Hino Y."/>
            <person name="Yamamoto S."/>
            <person name="Sekine M."/>
            <person name="Baba S."/>
            <person name="Kosugi H."/>
            <person name="Hosoyama A."/>
            <person name="Nagai Y."/>
            <person name="Sakai M."/>
            <person name="Ogura K."/>
            <person name="Otuka R."/>
            <person name="Nakazawa H."/>
            <person name="Takamiya M."/>
            <person name="Ohfuku Y."/>
            <person name="Funahashi T."/>
            <person name="Tanaka T."/>
            <person name="Kudoh Y."/>
            <person name="Yamazaki J."/>
            <person name="Kushida N."/>
            <person name="Oguchi A."/>
            <person name="Aoki K."/>
            <person name="Nakamura Y."/>
            <person name="Robb T.F."/>
            <person name="Horikoshi K."/>
            <person name="Masuchi Y."/>
            <person name="Shizuya H."/>
            <person name="Kikuchi H."/>
        </authorList>
    </citation>
    <scope>NUCLEOTIDE SEQUENCE [LARGE SCALE GENOMIC DNA]</scope>
    <source>
        <strain evidence="3">ATCC 700860 / DSM 12428 / JCM 9974 / NBRC 100139 / OT-3</strain>
    </source>
</reference>
<evidence type="ECO:0000313" key="3">
    <source>
        <dbReference type="Proteomes" id="UP000000752"/>
    </source>
</evidence>
<keyword evidence="1" id="KW-1133">Transmembrane helix</keyword>
<keyword evidence="1" id="KW-0812">Transmembrane</keyword>
<organism evidence="2 3">
    <name type="scientific">Pyrococcus horikoshii (strain ATCC 700860 / DSM 12428 / JCM 9974 / NBRC 100139 / OT-3)</name>
    <dbReference type="NCBI Taxonomy" id="70601"/>
    <lineage>
        <taxon>Archaea</taxon>
        <taxon>Methanobacteriati</taxon>
        <taxon>Methanobacteriota</taxon>
        <taxon>Thermococci</taxon>
        <taxon>Thermococcales</taxon>
        <taxon>Thermococcaceae</taxon>
        <taxon>Pyrococcus</taxon>
    </lineage>
</organism>